<evidence type="ECO:0000313" key="11">
    <source>
        <dbReference type="Proteomes" id="UP000261080"/>
    </source>
</evidence>
<dbReference type="GO" id="GO:0005524">
    <property type="term" value="F:ATP binding"/>
    <property type="evidence" value="ECO:0007669"/>
    <property type="project" value="UniProtKB-KW"/>
</dbReference>
<dbReference type="EMBL" id="QVLX01000004">
    <property type="protein sequence ID" value="RGE86934.1"/>
    <property type="molecule type" value="Genomic_DNA"/>
</dbReference>
<feature type="transmembrane region" description="Helical" evidence="7">
    <location>
        <begin position="134"/>
        <end position="153"/>
    </location>
</feature>
<keyword evidence="11" id="KW-1185">Reference proteome</keyword>
<protein>
    <submittedName>
        <fullName evidence="10">ABC transporter ATP-binding protein</fullName>
    </submittedName>
</protein>
<dbReference type="GO" id="GO:0005886">
    <property type="term" value="C:plasma membrane"/>
    <property type="evidence" value="ECO:0007669"/>
    <property type="project" value="UniProtKB-SubCell"/>
</dbReference>
<evidence type="ECO:0000256" key="3">
    <source>
        <dbReference type="ARBA" id="ARBA00022741"/>
    </source>
</evidence>
<evidence type="ECO:0000256" key="2">
    <source>
        <dbReference type="ARBA" id="ARBA00022692"/>
    </source>
</evidence>
<dbReference type="OrthoDB" id="95687at2"/>
<evidence type="ECO:0000256" key="1">
    <source>
        <dbReference type="ARBA" id="ARBA00004651"/>
    </source>
</evidence>
<feature type="transmembrane region" description="Helical" evidence="7">
    <location>
        <begin position="20"/>
        <end position="46"/>
    </location>
</feature>
<organism evidence="10 11">
    <name type="scientific">Sellimonas intestinalis</name>
    <dbReference type="NCBI Taxonomy" id="1653434"/>
    <lineage>
        <taxon>Bacteria</taxon>
        <taxon>Bacillati</taxon>
        <taxon>Bacillota</taxon>
        <taxon>Clostridia</taxon>
        <taxon>Lachnospirales</taxon>
        <taxon>Lachnospiraceae</taxon>
        <taxon>Sellimonas</taxon>
    </lineage>
</organism>
<dbReference type="SMART" id="SM00382">
    <property type="entry name" value="AAA"/>
    <property type="match status" value="1"/>
</dbReference>
<feature type="domain" description="ABC transmembrane type-1" evidence="9">
    <location>
        <begin position="22"/>
        <end position="300"/>
    </location>
</feature>
<keyword evidence="5 7" id="KW-1133">Transmembrane helix</keyword>
<dbReference type="SUPFAM" id="SSF90123">
    <property type="entry name" value="ABC transporter transmembrane region"/>
    <property type="match status" value="1"/>
</dbReference>
<evidence type="ECO:0000259" key="9">
    <source>
        <dbReference type="PROSITE" id="PS50929"/>
    </source>
</evidence>
<dbReference type="PROSITE" id="PS50929">
    <property type="entry name" value="ABC_TM1F"/>
    <property type="match status" value="1"/>
</dbReference>
<dbReference type="InterPro" id="IPR036640">
    <property type="entry name" value="ABC1_TM_sf"/>
</dbReference>
<dbReference type="AlphaFoldDB" id="A0A3E3K1B3"/>
<accession>A0A3E3K1B3</accession>
<feature type="transmembrane region" description="Helical" evidence="7">
    <location>
        <begin position="58"/>
        <end position="81"/>
    </location>
</feature>
<dbReference type="GO" id="GO:0016887">
    <property type="term" value="F:ATP hydrolysis activity"/>
    <property type="evidence" value="ECO:0007669"/>
    <property type="project" value="InterPro"/>
</dbReference>
<dbReference type="Gene3D" id="3.40.50.300">
    <property type="entry name" value="P-loop containing nucleotide triphosphate hydrolases"/>
    <property type="match status" value="1"/>
</dbReference>
<dbReference type="Pfam" id="PF00664">
    <property type="entry name" value="ABC_membrane"/>
    <property type="match status" value="1"/>
</dbReference>
<keyword evidence="4 10" id="KW-0067">ATP-binding</keyword>
<dbReference type="GO" id="GO:0015421">
    <property type="term" value="F:ABC-type oligopeptide transporter activity"/>
    <property type="evidence" value="ECO:0007669"/>
    <property type="project" value="TreeGrafter"/>
</dbReference>
<sequence length="541" mass="61532">MKNLQIIRRYFQVTKADRKISVFLVLSSIMANGPYLFVSLLFSMAIDSLSKGDANRVMLMMVIYFLLKICSKVFKIISLMVERRLYNDVYRKLQDQMVEKLDRIEMTTFAVCNKGELLNLVNGDVRVLAEFGTWLSEALLLLFSFAVSIVVLAKISLGLMAVGFLVNALVIWILNIYNEKYEKLTKEGKQKGDDETRFYGELLSGMREIKIFQMLAPLHTKYRRLNEAYIDVHNKQIRNRVISNILNPSITMCMEIVLMIYACWQCLHGVFGIDTVLIIQSYFGTMFTSLSDLVTALGELRIKHVSIDRYDGFMRKKEDEMTETEVVVESKDYDIQMDHLGFSYGEEPIFSDYSVRILPNTLTALSGPSGCGKSTFFHLLLRFEKPDSGTIRVGGNEIWCYPKETYAGLVTCVSQQPYLFHMSIYDNFALVNPDMDQIRKACRDAEIDDYIMSLPQGYETILKEGGSNLSGGQRQRIAIARALLKNAKVLLLDEITSALDEATAADVMRTVTKLAENHTILMISHKAVEQNLCGQVIRLGE</sequence>
<comment type="subcellular location">
    <subcellularLocation>
        <location evidence="1">Cell membrane</location>
        <topology evidence="1">Multi-pass membrane protein</topology>
    </subcellularLocation>
</comment>
<dbReference type="PANTHER" id="PTHR43394">
    <property type="entry name" value="ATP-DEPENDENT PERMEASE MDL1, MITOCHONDRIAL"/>
    <property type="match status" value="1"/>
</dbReference>
<evidence type="ECO:0000256" key="7">
    <source>
        <dbReference type="SAM" id="Phobius"/>
    </source>
</evidence>
<evidence type="ECO:0000259" key="8">
    <source>
        <dbReference type="PROSITE" id="PS50893"/>
    </source>
</evidence>
<dbReference type="SUPFAM" id="SSF52540">
    <property type="entry name" value="P-loop containing nucleoside triphosphate hydrolases"/>
    <property type="match status" value="1"/>
</dbReference>
<feature type="transmembrane region" description="Helical" evidence="7">
    <location>
        <begin position="159"/>
        <end position="177"/>
    </location>
</feature>
<evidence type="ECO:0000256" key="6">
    <source>
        <dbReference type="ARBA" id="ARBA00023136"/>
    </source>
</evidence>
<evidence type="ECO:0000256" key="5">
    <source>
        <dbReference type="ARBA" id="ARBA00022989"/>
    </source>
</evidence>
<dbReference type="Proteomes" id="UP000261080">
    <property type="component" value="Unassembled WGS sequence"/>
</dbReference>
<feature type="domain" description="ABC transporter" evidence="8">
    <location>
        <begin position="335"/>
        <end position="540"/>
    </location>
</feature>
<dbReference type="Gene3D" id="1.20.1560.10">
    <property type="entry name" value="ABC transporter type 1, transmembrane domain"/>
    <property type="match status" value="1"/>
</dbReference>
<dbReference type="PANTHER" id="PTHR43394:SF1">
    <property type="entry name" value="ATP-BINDING CASSETTE SUB-FAMILY B MEMBER 10, MITOCHONDRIAL"/>
    <property type="match status" value="1"/>
</dbReference>
<evidence type="ECO:0000256" key="4">
    <source>
        <dbReference type="ARBA" id="ARBA00022840"/>
    </source>
</evidence>
<keyword evidence="3" id="KW-0547">Nucleotide-binding</keyword>
<dbReference type="Pfam" id="PF00005">
    <property type="entry name" value="ABC_tran"/>
    <property type="match status" value="1"/>
</dbReference>
<evidence type="ECO:0000313" key="10">
    <source>
        <dbReference type="EMBL" id="RGE86934.1"/>
    </source>
</evidence>
<dbReference type="InterPro" id="IPR003593">
    <property type="entry name" value="AAA+_ATPase"/>
</dbReference>
<gene>
    <name evidence="10" type="ORF">DW016_08250</name>
</gene>
<dbReference type="InterPro" id="IPR039421">
    <property type="entry name" value="Type_1_exporter"/>
</dbReference>
<dbReference type="PROSITE" id="PS50893">
    <property type="entry name" value="ABC_TRANSPORTER_2"/>
    <property type="match status" value="1"/>
</dbReference>
<name>A0A3E3K1B3_9FIRM</name>
<dbReference type="InterPro" id="IPR003439">
    <property type="entry name" value="ABC_transporter-like_ATP-bd"/>
</dbReference>
<keyword evidence="6 7" id="KW-0472">Membrane</keyword>
<dbReference type="InterPro" id="IPR027417">
    <property type="entry name" value="P-loop_NTPase"/>
</dbReference>
<dbReference type="InterPro" id="IPR011527">
    <property type="entry name" value="ABC1_TM_dom"/>
</dbReference>
<dbReference type="RefSeq" id="WP_024732016.1">
    <property type="nucleotide sequence ID" value="NZ_CALBAT010000007.1"/>
</dbReference>
<reference evidence="10 11" key="1">
    <citation type="submission" date="2018-08" db="EMBL/GenBank/DDBJ databases">
        <title>A genome reference for cultivated species of the human gut microbiota.</title>
        <authorList>
            <person name="Zou Y."/>
            <person name="Xue W."/>
            <person name="Luo G."/>
        </authorList>
    </citation>
    <scope>NUCLEOTIDE SEQUENCE [LARGE SCALE GENOMIC DNA]</scope>
    <source>
        <strain evidence="10 11">AF37-2AT</strain>
    </source>
</reference>
<keyword evidence="2 7" id="KW-0812">Transmembrane</keyword>
<dbReference type="InterPro" id="IPR017871">
    <property type="entry name" value="ABC_transporter-like_CS"/>
</dbReference>
<dbReference type="PROSITE" id="PS00211">
    <property type="entry name" value="ABC_TRANSPORTER_1"/>
    <property type="match status" value="1"/>
</dbReference>
<proteinExistence type="predicted"/>
<comment type="caution">
    <text evidence="10">The sequence shown here is derived from an EMBL/GenBank/DDBJ whole genome shotgun (WGS) entry which is preliminary data.</text>
</comment>